<dbReference type="InterPro" id="IPR012336">
    <property type="entry name" value="Thioredoxin-like_fold"/>
</dbReference>
<proteinExistence type="predicted"/>
<dbReference type="HOGENOM" id="CLU_090389_18_0_11"/>
<dbReference type="STRING" id="1223515.B842_00410"/>
<dbReference type="PANTHER" id="PTHR36450:SF1">
    <property type="entry name" value="THIOREDOXIN"/>
    <property type="match status" value="1"/>
</dbReference>
<accession>A0A0B5D4Q2</accession>
<organism evidence="2 3">
    <name type="scientific">Corynebacterium humireducens NBRC 106098 = DSM 45392</name>
    <dbReference type="NCBI Taxonomy" id="1223515"/>
    <lineage>
        <taxon>Bacteria</taxon>
        <taxon>Bacillati</taxon>
        <taxon>Actinomycetota</taxon>
        <taxon>Actinomycetes</taxon>
        <taxon>Mycobacteriales</taxon>
        <taxon>Corynebacteriaceae</taxon>
        <taxon>Corynebacterium</taxon>
    </lineage>
</organism>
<reference evidence="2 3" key="1">
    <citation type="submission" date="2013-04" db="EMBL/GenBank/DDBJ databases">
        <title>Complete genome sequence of Corynebacterium humireducens DSM 45392(T), isolated from a wastewater-fed microbial fuel cell.</title>
        <authorList>
            <person name="Ruckert C."/>
            <person name="Albersmeier A."/>
            <person name="Kalinowski J."/>
        </authorList>
    </citation>
    <scope>NUCLEOTIDE SEQUENCE [LARGE SCALE GENOMIC DNA]</scope>
    <source>
        <strain evidence="3">MFC-5</strain>
    </source>
</reference>
<feature type="domain" description="Thioredoxin-like fold" evidence="1">
    <location>
        <begin position="24"/>
        <end position="98"/>
    </location>
</feature>
<dbReference type="NCBIfam" id="TIGR00412">
    <property type="entry name" value="redox_disulf_2"/>
    <property type="match status" value="1"/>
</dbReference>
<dbReference type="Pfam" id="PF13192">
    <property type="entry name" value="Thioredoxin_3"/>
    <property type="match status" value="1"/>
</dbReference>
<dbReference type="PANTHER" id="PTHR36450">
    <property type="entry name" value="THIOREDOXIN"/>
    <property type="match status" value="1"/>
</dbReference>
<evidence type="ECO:0000313" key="3">
    <source>
        <dbReference type="Proteomes" id="UP000031524"/>
    </source>
</evidence>
<dbReference type="RefSeq" id="WP_040084556.1">
    <property type="nucleotide sequence ID" value="NZ_BCSU01000015.1"/>
</dbReference>
<protein>
    <submittedName>
        <fullName evidence="2">Small redox-active disulfide protein 2</fullName>
    </submittedName>
</protein>
<gene>
    <name evidence="2" type="ORF">B842_00410</name>
</gene>
<dbReference type="InterPro" id="IPR005243">
    <property type="entry name" value="THIRX-like_proc"/>
</dbReference>
<dbReference type="KEGG" id="chm:B842_00410"/>
<evidence type="ECO:0000313" key="2">
    <source>
        <dbReference type="EMBL" id="AJE31942.1"/>
    </source>
</evidence>
<dbReference type="SUPFAM" id="SSF52833">
    <property type="entry name" value="Thioredoxin-like"/>
    <property type="match status" value="1"/>
</dbReference>
<sequence length="102" mass="10665">MGLFGKKKETIDLGMSAPEPDTARVKILGPGCRKCRALESAVTQALAEMGSTETPSHVTDFAQIAAYGVMSTPALVIDEEVVSSARALSTAEAKALLEEKLG</sequence>
<dbReference type="Proteomes" id="UP000031524">
    <property type="component" value="Chromosome"/>
</dbReference>
<name>A0A0B5D4Q2_9CORY</name>
<evidence type="ECO:0000259" key="1">
    <source>
        <dbReference type="Pfam" id="PF13192"/>
    </source>
</evidence>
<dbReference type="Gene3D" id="3.40.30.10">
    <property type="entry name" value="Glutaredoxin"/>
    <property type="match status" value="1"/>
</dbReference>
<dbReference type="AlphaFoldDB" id="A0A0B5D4Q2"/>
<dbReference type="OrthoDB" id="9800630at2"/>
<dbReference type="InterPro" id="IPR036249">
    <property type="entry name" value="Thioredoxin-like_sf"/>
</dbReference>
<dbReference type="EMBL" id="CP005286">
    <property type="protein sequence ID" value="AJE31942.1"/>
    <property type="molecule type" value="Genomic_DNA"/>
</dbReference>
<keyword evidence="3" id="KW-1185">Reference proteome</keyword>